<evidence type="ECO:0000259" key="4">
    <source>
        <dbReference type="Pfam" id="PF13976"/>
    </source>
</evidence>
<dbReference type="EMBL" id="BKCJ010009896">
    <property type="protein sequence ID" value="GEU89135.1"/>
    <property type="molecule type" value="Genomic_DNA"/>
</dbReference>
<dbReference type="CDD" id="cd09272">
    <property type="entry name" value="RNase_HI_RT_Ty1"/>
    <property type="match status" value="1"/>
</dbReference>
<feature type="region of interest" description="Disordered" evidence="2">
    <location>
        <begin position="693"/>
        <end position="726"/>
    </location>
</feature>
<sequence length="1370" mass="156809">MASLADKAILSGADNRPSMLEKDMYDSWKSRMELYMLNRPHGRMILESVEQGPLIWPSAEVEGVTRLKKYSELSAAEATQADCDVKATNIILQGLPPEVLTIIHQCWKKICMTHGKAGWSFKENGVTRPKKYTELSATEAIQANCDVKATNIILKGLPPEVYALISNHKVAKEIWEIIQMLMQGTSLTKQDREYAYDSDCDELNSSNIALMVNLSHYRVDNLAKSLEIDNLKHILSKPLKEKESLEQKVTLIKNDFQKEESQNIDRELALEKQETLMLEDESRSKMLQKQKDPMMSKKKNKLSAEQAFWSQYSVNFKEPNLSSSTTIVEVSKELPKVSMVNSSLKKLKFYLASFDVVVKERTTSTAITEGKWGFEHTKSCLRDEIIPFVKALKELFNSFDQFLIDELTEVQNVFNKIEQAVEQHYVEKNKFQDKMNDVLKENERLLEQAISTDIVNIVVHANVNYACKTVNECERCITIETELQRDFIKRECYDMFFKQYTTLEKHCISLEVDNQLKQELFQRNNSFSQQSAPTFDLFEINDLKAQSQEKDTVIMKLKERLKYLSGNVKEEKTKRELEEIETINIELDHREETATLREIVENERLLNPINTSLDYACKYTKRIQELLIILKQTCPCINDLGTKLMAVIPTNNNKKIRFTEHIPSSGNTPIKTTSSTNVVSNTHVLSSTGVNLLSSASGSQPQGNTKKDMIHRTQSKAKKNKLEDHPRTVIPNLNKKKSVVDTKAISSIPNSMLNVNFDLKCATCNGCLFFDNHDSCVLAFINSVNARVKSKSVKKPVVKIVLWYLDSRCSKHMIGDRSQLINFVQKFLGMVKFGNDHVTRIMGYGDYKIRHVPISRVYFVEGLWHNLFYASNTKSWLWHCHLSHLNFGAINHLARQGLVRGLLKLKFKKDHICSACVVGKKSVNGKKYILVIVDDYSRFTWVKCLRSKDEALDFIIKFLKMIQVRLKVSVHRKLQPKADIRIFIGYAPTKKAFQIYNRRTRRIDETIHVDFDELTKPSSSTPYVPPLRNDWDLMFQLMFDELLNPSPSVDPQAPEVIALIADVTPPIQAESTVEPKTYKDALTQSCWIETMQEELNKFERLEVWELVPRPDKVMVITLKWIYKVKLDELGGILKNKARLVARGYRQEEGINFEDSFAPVARLEAIRICLAYAAHKNMVVYQMDVKTVFLNGNLREEVNGNDLLLAQIYVDVIIFAASTLERCDLFANLMCSKFKMSMMGKISFSLGLQISQSPRAIFINQYKYALDSLKKYGFESCDPVDTPMVEKSKLMRIKNGKPLIHYITVDSSIALTAFANANQAGCQDTRRSTSGSLQFLREMIISWLSKRQKSAAISSTEDEYIALSGCCAQIL</sequence>
<dbReference type="InterPro" id="IPR057670">
    <property type="entry name" value="SH3_retrovirus"/>
</dbReference>
<feature type="compositionally biased region" description="Polar residues" evidence="2">
    <location>
        <begin position="693"/>
        <end position="704"/>
    </location>
</feature>
<name>A0A6L2NWX0_TANCI</name>
<evidence type="ECO:0000313" key="6">
    <source>
        <dbReference type="EMBL" id="GEU89135.1"/>
    </source>
</evidence>
<evidence type="ECO:0000259" key="5">
    <source>
        <dbReference type="Pfam" id="PF25597"/>
    </source>
</evidence>
<accession>A0A6L2NWX0</accession>
<dbReference type="InterPro" id="IPR012337">
    <property type="entry name" value="RNaseH-like_sf"/>
</dbReference>
<organism evidence="6">
    <name type="scientific">Tanacetum cinerariifolium</name>
    <name type="common">Dalmatian daisy</name>
    <name type="synonym">Chrysanthemum cinerariifolium</name>
    <dbReference type="NCBI Taxonomy" id="118510"/>
    <lineage>
        <taxon>Eukaryota</taxon>
        <taxon>Viridiplantae</taxon>
        <taxon>Streptophyta</taxon>
        <taxon>Embryophyta</taxon>
        <taxon>Tracheophyta</taxon>
        <taxon>Spermatophyta</taxon>
        <taxon>Magnoliopsida</taxon>
        <taxon>eudicotyledons</taxon>
        <taxon>Gunneridae</taxon>
        <taxon>Pentapetalae</taxon>
        <taxon>asterids</taxon>
        <taxon>campanulids</taxon>
        <taxon>Asterales</taxon>
        <taxon>Asteraceae</taxon>
        <taxon>Asteroideae</taxon>
        <taxon>Anthemideae</taxon>
        <taxon>Anthemidinae</taxon>
        <taxon>Tanacetum</taxon>
    </lineage>
</organism>
<evidence type="ECO:0000259" key="3">
    <source>
        <dbReference type="Pfam" id="PF07727"/>
    </source>
</evidence>
<dbReference type="InterPro" id="IPR013103">
    <property type="entry name" value="RVT_2"/>
</dbReference>
<keyword evidence="1" id="KW-0175">Coiled coil</keyword>
<feature type="domain" description="GAG-pre-integrase" evidence="4">
    <location>
        <begin position="868"/>
        <end position="920"/>
    </location>
</feature>
<protein>
    <recommendedName>
        <fullName evidence="7">Retrovirus-related Pol polyprotein from transposon TNT 1-94</fullName>
    </recommendedName>
</protein>
<feature type="coiled-coil region" evidence="1">
    <location>
        <begin position="242"/>
        <end position="274"/>
    </location>
</feature>
<dbReference type="Gene3D" id="3.30.420.10">
    <property type="entry name" value="Ribonuclease H-like superfamily/Ribonuclease H"/>
    <property type="match status" value="1"/>
</dbReference>
<gene>
    <name evidence="6" type="ORF">Tci_061113</name>
</gene>
<dbReference type="InterPro" id="IPR025724">
    <property type="entry name" value="GAG-pre-integrase_dom"/>
</dbReference>
<dbReference type="Pfam" id="PF25597">
    <property type="entry name" value="SH3_retrovirus"/>
    <property type="match status" value="1"/>
</dbReference>
<dbReference type="Pfam" id="PF07727">
    <property type="entry name" value="RVT_2"/>
    <property type="match status" value="2"/>
</dbReference>
<feature type="domain" description="Reverse transcriptase Ty1/copia-type" evidence="3">
    <location>
        <begin position="1102"/>
        <end position="1197"/>
    </location>
</feature>
<dbReference type="SUPFAM" id="SSF53098">
    <property type="entry name" value="Ribonuclease H-like"/>
    <property type="match status" value="1"/>
</dbReference>
<feature type="domain" description="Reverse transcriptase Ty1/copia-type" evidence="3">
    <location>
        <begin position="1199"/>
        <end position="1284"/>
    </location>
</feature>
<dbReference type="InterPro" id="IPR036397">
    <property type="entry name" value="RNaseH_sf"/>
</dbReference>
<feature type="domain" description="Retroviral polymerase SH3-like" evidence="5">
    <location>
        <begin position="971"/>
        <end position="1020"/>
    </location>
</feature>
<dbReference type="GO" id="GO:0003676">
    <property type="term" value="F:nucleic acid binding"/>
    <property type="evidence" value="ECO:0007669"/>
    <property type="project" value="InterPro"/>
</dbReference>
<evidence type="ECO:0000256" key="2">
    <source>
        <dbReference type="SAM" id="MobiDB-lite"/>
    </source>
</evidence>
<evidence type="ECO:0008006" key="7">
    <source>
        <dbReference type="Google" id="ProtNLM"/>
    </source>
</evidence>
<proteinExistence type="predicted"/>
<comment type="caution">
    <text evidence="6">The sequence shown here is derived from an EMBL/GenBank/DDBJ whole genome shotgun (WGS) entry which is preliminary data.</text>
</comment>
<evidence type="ECO:0000256" key="1">
    <source>
        <dbReference type="SAM" id="Coils"/>
    </source>
</evidence>
<dbReference type="Pfam" id="PF13976">
    <property type="entry name" value="gag_pre-integrs"/>
    <property type="match status" value="1"/>
</dbReference>
<reference evidence="6" key="1">
    <citation type="journal article" date="2019" name="Sci. Rep.">
        <title>Draft genome of Tanacetum cinerariifolium, the natural source of mosquito coil.</title>
        <authorList>
            <person name="Yamashiro T."/>
            <person name="Shiraishi A."/>
            <person name="Satake H."/>
            <person name="Nakayama K."/>
        </authorList>
    </citation>
    <scope>NUCLEOTIDE SEQUENCE</scope>
</reference>